<keyword evidence="1" id="KW-0472">Membrane</keyword>
<sequence>MSAKFKVFLAILIGFCLLTSLFPAVYLFLLLFSLGLAYPLIYANTLLLFVLAALPALQCYSRNPGNKRRIVIAALLVPLIGIVLPQAVRVITTYNMQGLRAGDVERVLPSPPRQVELFGEPSVAIGNNTPVHRAPCDELCQSLLLSSQVDLVRVTRERAIGAPRPERLDYVLEQQSSCPSTFVDGQPVLQQSKDAISTGTCFVARQAGDEQLPLRIARRIQTFDEPKNPAQDLTTIFTGVKRVTVMEVSTVAPSGWSLATRNTEVTFSYWATPLFVMLAPCHGMCVGAPVFRRVEHTLNAFDPVAYAFRVIGLKQPAPPAALGPAERVNAVLDRGDAALTDNQNELVREWAMHAMRAPCQFRRNGCPPLDAADRATLVRLLKDRRVQEFSFITNVLDRNRDVAADQLDMLLDEMAARGANSIYTVAIGAVVARLDSDLLRARSDRFLPLIRDNDWNKSRSLAMAAGRLGVDTSDLITERLKQPASAKSAGEAACMADEAIGRALVPALLEYLRSRPVSMDYPQDASQVVVTALARYGHYQEAKEIYLTRFPRMRTSLPGEKGAGGREGLDACL</sequence>
<dbReference type="Proteomes" id="UP000682843">
    <property type="component" value="Chromosome"/>
</dbReference>
<organism evidence="2 3">
    <name type="scientific">Tardiphaga alba</name>
    <dbReference type="NCBI Taxonomy" id="340268"/>
    <lineage>
        <taxon>Bacteria</taxon>
        <taxon>Pseudomonadati</taxon>
        <taxon>Pseudomonadota</taxon>
        <taxon>Alphaproteobacteria</taxon>
        <taxon>Hyphomicrobiales</taxon>
        <taxon>Nitrobacteraceae</taxon>
        <taxon>Tardiphaga</taxon>
    </lineage>
</organism>
<dbReference type="RefSeq" id="WP_211912028.1">
    <property type="nucleotide sequence ID" value="NZ_CP036498.1"/>
</dbReference>
<proteinExistence type="predicted"/>
<evidence type="ECO:0000313" key="3">
    <source>
        <dbReference type="Proteomes" id="UP000682843"/>
    </source>
</evidence>
<name>A0ABX8A4E5_9BRAD</name>
<dbReference type="EMBL" id="CP036498">
    <property type="protein sequence ID" value="QUS38488.1"/>
    <property type="molecule type" value="Genomic_DNA"/>
</dbReference>
<keyword evidence="1" id="KW-1133">Transmembrane helix</keyword>
<evidence type="ECO:0000313" key="2">
    <source>
        <dbReference type="EMBL" id="QUS38488.1"/>
    </source>
</evidence>
<evidence type="ECO:0000256" key="1">
    <source>
        <dbReference type="SAM" id="Phobius"/>
    </source>
</evidence>
<keyword evidence="3" id="KW-1185">Reference proteome</keyword>
<gene>
    <name evidence="2" type="ORF">RPMA_06315</name>
</gene>
<keyword evidence="1" id="KW-0812">Transmembrane</keyword>
<accession>A0ABX8A4E5</accession>
<feature type="transmembrane region" description="Helical" evidence="1">
    <location>
        <begin position="36"/>
        <end position="57"/>
    </location>
</feature>
<feature type="transmembrane region" description="Helical" evidence="1">
    <location>
        <begin position="7"/>
        <end position="30"/>
    </location>
</feature>
<protein>
    <recommendedName>
        <fullName evidence="4">HEAT repeat domain-containing protein</fullName>
    </recommendedName>
</protein>
<reference evidence="2 3" key="1">
    <citation type="submission" date="2019-02" db="EMBL/GenBank/DDBJ databases">
        <title>Emended description of the genus Rhodopseudomonas and description of Rhodopseudomonas albus sp. nov., a non-phototrophic, heavy-metal-tolerant bacterium isolated from garden soil.</title>
        <authorList>
            <person name="Bao Z."/>
            <person name="Cao W.W."/>
            <person name="Sato Y."/>
            <person name="Nishizawa T."/>
            <person name="Zhao J."/>
            <person name="Guo Y."/>
            <person name="Ohta H."/>
        </authorList>
    </citation>
    <scope>NUCLEOTIDE SEQUENCE [LARGE SCALE GENOMIC DNA]</scope>
    <source>
        <strain evidence="2 3">SK50-23</strain>
    </source>
</reference>
<feature type="transmembrane region" description="Helical" evidence="1">
    <location>
        <begin position="69"/>
        <end position="88"/>
    </location>
</feature>
<evidence type="ECO:0008006" key="4">
    <source>
        <dbReference type="Google" id="ProtNLM"/>
    </source>
</evidence>